<dbReference type="Proteomes" id="UP000190166">
    <property type="component" value="Unassembled WGS sequence"/>
</dbReference>
<keyword evidence="1" id="KW-0812">Transmembrane</keyword>
<evidence type="ECO:0000313" key="2">
    <source>
        <dbReference type="EMBL" id="SKD09378.1"/>
    </source>
</evidence>
<feature type="transmembrane region" description="Helical" evidence="1">
    <location>
        <begin position="86"/>
        <end position="106"/>
    </location>
</feature>
<feature type="transmembrane region" description="Helical" evidence="1">
    <location>
        <begin position="6"/>
        <end position="31"/>
    </location>
</feature>
<gene>
    <name evidence="2" type="ORF">SAMN05660461_5265</name>
</gene>
<dbReference type="RefSeq" id="WP_079472548.1">
    <property type="nucleotide sequence ID" value="NZ_FUZZ01000005.1"/>
</dbReference>
<organism evidence="2 3">
    <name type="scientific">Chitinophaga ginsengisegetis</name>
    <dbReference type="NCBI Taxonomy" id="393003"/>
    <lineage>
        <taxon>Bacteria</taxon>
        <taxon>Pseudomonadati</taxon>
        <taxon>Bacteroidota</taxon>
        <taxon>Chitinophagia</taxon>
        <taxon>Chitinophagales</taxon>
        <taxon>Chitinophagaceae</taxon>
        <taxon>Chitinophaga</taxon>
    </lineage>
</organism>
<sequence length="154" mass="17478">MSTQIIFQGFVVLHLIGFLLFAGTSVADFVGFRQFWKQYDLDKSKAATVMQAISVFPVLMRVGIGLIILSGIGIMYMTHGVFGEQLWFRVKFGLVIVIILNTFLFGQRQKKQLKKSFETSAGTAQKIRSNISLFHTVQLLFVFIIILLSVYKFN</sequence>
<feature type="transmembrane region" description="Helical" evidence="1">
    <location>
        <begin position="52"/>
        <end position="74"/>
    </location>
</feature>
<proteinExistence type="predicted"/>
<evidence type="ECO:0000256" key="1">
    <source>
        <dbReference type="SAM" id="Phobius"/>
    </source>
</evidence>
<dbReference type="STRING" id="393003.SAMN05660461_5265"/>
<protein>
    <submittedName>
        <fullName evidence="2">Predicted membrane protein</fullName>
    </submittedName>
</protein>
<keyword evidence="1" id="KW-0472">Membrane</keyword>
<keyword evidence="3" id="KW-1185">Reference proteome</keyword>
<reference evidence="3" key="1">
    <citation type="submission" date="2017-02" db="EMBL/GenBank/DDBJ databases">
        <authorList>
            <person name="Varghese N."/>
            <person name="Submissions S."/>
        </authorList>
    </citation>
    <scope>NUCLEOTIDE SEQUENCE [LARGE SCALE GENOMIC DNA]</scope>
    <source>
        <strain evidence="3">DSM 18108</strain>
    </source>
</reference>
<dbReference type="AlphaFoldDB" id="A0A1T5PAG6"/>
<name>A0A1T5PAG6_9BACT</name>
<evidence type="ECO:0000313" key="3">
    <source>
        <dbReference type="Proteomes" id="UP000190166"/>
    </source>
</evidence>
<dbReference type="EMBL" id="FUZZ01000005">
    <property type="protein sequence ID" value="SKD09378.1"/>
    <property type="molecule type" value="Genomic_DNA"/>
</dbReference>
<keyword evidence="1" id="KW-1133">Transmembrane helix</keyword>
<feature type="transmembrane region" description="Helical" evidence="1">
    <location>
        <begin position="133"/>
        <end position="151"/>
    </location>
</feature>
<accession>A0A1T5PAG6</accession>